<evidence type="ECO:0000256" key="1">
    <source>
        <dbReference type="SAM" id="MobiDB-lite"/>
    </source>
</evidence>
<keyword evidence="3" id="KW-1185">Reference proteome</keyword>
<dbReference type="OrthoDB" id="2786563at2759"/>
<accession>A0A4R0RNS4</accession>
<evidence type="ECO:0000313" key="2">
    <source>
        <dbReference type="EMBL" id="TCD69326.1"/>
    </source>
</evidence>
<dbReference type="EMBL" id="RWJN01000044">
    <property type="protein sequence ID" value="TCD69326.1"/>
    <property type="molecule type" value="Genomic_DNA"/>
</dbReference>
<feature type="region of interest" description="Disordered" evidence="1">
    <location>
        <begin position="328"/>
        <end position="348"/>
    </location>
</feature>
<comment type="caution">
    <text evidence="2">The sequence shown here is derived from an EMBL/GenBank/DDBJ whole genome shotgun (WGS) entry which is preliminary data.</text>
</comment>
<dbReference type="AlphaFoldDB" id="A0A4R0RNS4"/>
<proteinExistence type="predicted"/>
<feature type="compositionally biased region" description="Polar residues" evidence="1">
    <location>
        <begin position="334"/>
        <end position="345"/>
    </location>
</feature>
<name>A0A4R0RNS4_9APHY</name>
<protein>
    <submittedName>
        <fullName evidence="2">Uncharacterized protein</fullName>
    </submittedName>
</protein>
<organism evidence="2 3">
    <name type="scientific">Steccherinum ochraceum</name>
    <dbReference type="NCBI Taxonomy" id="92696"/>
    <lineage>
        <taxon>Eukaryota</taxon>
        <taxon>Fungi</taxon>
        <taxon>Dikarya</taxon>
        <taxon>Basidiomycota</taxon>
        <taxon>Agaricomycotina</taxon>
        <taxon>Agaricomycetes</taxon>
        <taxon>Polyporales</taxon>
        <taxon>Steccherinaceae</taxon>
        <taxon>Steccherinum</taxon>
    </lineage>
</organism>
<dbReference type="Proteomes" id="UP000292702">
    <property type="component" value="Unassembled WGS sequence"/>
</dbReference>
<evidence type="ECO:0000313" key="3">
    <source>
        <dbReference type="Proteomes" id="UP000292702"/>
    </source>
</evidence>
<gene>
    <name evidence="2" type="ORF">EIP91_008082</name>
</gene>
<reference evidence="2 3" key="1">
    <citation type="submission" date="2018-11" db="EMBL/GenBank/DDBJ databases">
        <title>Genome assembly of Steccherinum ochraceum LE-BIN_3174, the white-rot fungus of the Steccherinaceae family (The Residual Polyporoid clade, Polyporales, Basidiomycota).</title>
        <authorList>
            <person name="Fedorova T.V."/>
            <person name="Glazunova O.A."/>
            <person name="Landesman E.O."/>
            <person name="Moiseenko K.V."/>
            <person name="Psurtseva N.V."/>
            <person name="Savinova O.S."/>
            <person name="Shakhova N.V."/>
            <person name="Tyazhelova T.V."/>
            <person name="Vasina D.V."/>
        </authorList>
    </citation>
    <scope>NUCLEOTIDE SEQUENCE [LARGE SCALE GENOMIC DNA]</scope>
    <source>
        <strain evidence="2 3">LE-BIN_3174</strain>
    </source>
</reference>
<sequence>MRVTLDTLPEELIERIFTDVFAPCAPSNYPVPPPWSPLLIPSPHALRTNKLIYRVSSPLFYHTVTLHTPTQAVLLAQTLRSRPAFAKVVRSITLTGVWKAGLSDVFAACKSLRSLDLVLADGWKGSSSASRVDHQRRAGDSERVVRGAEILGFCDALGHVRDVKRLTIRKSHGMYLTQLGPSTILHYIGTHIRRWMSLEHVEIAFRYTETHSNTAHAPPSANGTYGALDDGAVSLPDALARAPNLQTVTTLMPALWNDALLKLSANPNLKEIRFVANESTPVSPGHPLLVLPTALWYKEASSHARLIQLVNAGTQVLALRPPMPLRGRSMTVDHPSSPSAVSTWNSEDESNVAASFSPGKEGISGMFCFSASHVSSCLRLSEPPSTTTPDTTCTALRSVSRRVVDAPVLPTAIIDVSSFDTESVGTFCDLGATVSRQVVGAIFRPGLNPPYLLPLPSPLFRVIAGLLGATAILAAS</sequence>